<proteinExistence type="predicted"/>
<dbReference type="OrthoDB" id="1100731at2"/>
<dbReference type="AlphaFoldDB" id="A0A379MTF7"/>
<dbReference type="Proteomes" id="UP000255233">
    <property type="component" value="Unassembled WGS sequence"/>
</dbReference>
<dbReference type="STRING" id="880526.GCA_000427365_00161"/>
<accession>A0A379MTF7</accession>
<dbReference type="EMBL" id="UGVL01000001">
    <property type="protein sequence ID" value="SUE34180.1"/>
    <property type="molecule type" value="Genomic_DNA"/>
</dbReference>
<dbReference type="PROSITE" id="PS51257">
    <property type="entry name" value="PROKAR_LIPOPROTEIN"/>
    <property type="match status" value="1"/>
</dbReference>
<dbReference type="InterPro" id="IPR033410">
    <property type="entry name" value="DUF5119"/>
</dbReference>
<name>A0A379MTF7_9BACT</name>
<evidence type="ECO:0000313" key="2">
    <source>
        <dbReference type="Proteomes" id="UP000255233"/>
    </source>
</evidence>
<keyword evidence="2" id="KW-1185">Reference proteome</keyword>
<gene>
    <name evidence="1" type="ORF">NCTC11190_01399</name>
</gene>
<evidence type="ECO:0008006" key="3">
    <source>
        <dbReference type="Google" id="ProtNLM"/>
    </source>
</evidence>
<reference evidence="1 2" key="1">
    <citation type="submission" date="2018-06" db="EMBL/GenBank/DDBJ databases">
        <authorList>
            <consortium name="Pathogen Informatics"/>
            <person name="Doyle S."/>
        </authorList>
    </citation>
    <scope>NUCLEOTIDE SEQUENCE [LARGE SCALE GENOMIC DNA]</scope>
    <source>
        <strain evidence="1 2">NCTC11190</strain>
    </source>
</reference>
<evidence type="ECO:0000313" key="1">
    <source>
        <dbReference type="EMBL" id="SUE34180.1"/>
    </source>
</evidence>
<dbReference type="Pfam" id="PF17145">
    <property type="entry name" value="DUF5119"/>
    <property type="match status" value="1"/>
</dbReference>
<organism evidence="1 2">
    <name type="scientific">Rikenella microfusus</name>
    <dbReference type="NCBI Taxonomy" id="28139"/>
    <lineage>
        <taxon>Bacteria</taxon>
        <taxon>Pseudomonadati</taxon>
        <taxon>Bacteroidota</taxon>
        <taxon>Bacteroidia</taxon>
        <taxon>Bacteroidales</taxon>
        <taxon>Rikenellaceae</taxon>
        <taxon>Rikenella</taxon>
    </lineage>
</organism>
<sequence length="323" mass="34153">MGKILHCGRSGIGMVVACAAFAVAAVVSSCVRRELYVKPDEGRVLLDIDWRELAPGEAEPDRMSVYFYGADGSWVRGTAENGRFDGMLPSGNYQVLVVNETVEGVGYAGMEDFDRAYAYALPSEGKVAGGDQWIGQPGWVYSAHVSDLSVAKEDTVRRVLAPEPLVKRVVLNIRFTGDYDAVTGLSAVLTGVAPSVRLVTGECADGYASMTELDPRPAAAGVYTASVLVFGVSAVNPDGSPADNLVRLGLDFNNGGSQVIEENITGEGIEDPTEIEIDVNIDIEVSATSEAGFSAVVTRWEVTDGDEMEVDNRPGGTGFGNVG</sequence>
<dbReference type="RefSeq" id="WP_084135118.1">
    <property type="nucleotide sequence ID" value="NZ_UGVL01000001.1"/>
</dbReference>
<protein>
    <recommendedName>
        <fullName evidence="3">DUF5119 domain-containing protein</fullName>
    </recommendedName>
</protein>